<dbReference type="Proteomes" id="UP000324705">
    <property type="component" value="Chromosome 6A"/>
</dbReference>
<dbReference type="InterPro" id="IPR001789">
    <property type="entry name" value="Sig_transdc_resp-reg_receiver"/>
</dbReference>
<evidence type="ECO:0008006" key="14">
    <source>
        <dbReference type="Google" id="ProtNLM"/>
    </source>
</evidence>
<dbReference type="InterPro" id="IPR017930">
    <property type="entry name" value="Myb_dom"/>
</dbReference>
<evidence type="ECO:0000313" key="12">
    <source>
        <dbReference type="EMBL" id="VAI50782.1"/>
    </source>
</evidence>
<keyword evidence="4" id="KW-0238">DNA-binding</keyword>
<keyword evidence="3" id="KW-0805">Transcription regulation</keyword>
<dbReference type="SUPFAM" id="SSF52172">
    <property type="entry name" value="CheY-like"/>
    <property type="match status" value="1"/>
</dbReference>
<evidence type="ECO:0000256" key="5">
    <source>
        <dbReference type="ARBA" id="ARBA00023159"/>
    </source>
</evidence>
<evidence type="ECO:0000256" key="4">
    <source>
        <dbReference type="ARBA" id="ARBA00023125"/>
    </source>
</evidence>
<keyword evidence="6" id="KW-0804">Transcription</keyword>
<accession>A0A9R0Y9H8</accession>
<dbReference type="GO" id="GO:0000160">
    <property type="term" value="P:phosphorelay signal transduction system"/>
    <property type="evidence" value="ECO:0007669"/>
    <property type="project" value="UniProtKB-KW"/>
</dbReference>
<dbReference type="Gramene" id="TRITD6Av1G212310.1">
    <property type="protein sequence ID" value="TRITD6Av1G212310.1"/>
    <property type="gene ID" value="TRITD6Av1G212310"/>
</dbReference>
<feature type="region of interest" description="Disordered" evidence="9">
    <location>
        <begin position="146"/>
        <end position="186"/>
    </location>
</feature>
<keyword evidence="1 8" id="KW-0597">Phosphoprotein</keyword>
<feature type="domain" description="HTH myb-type" evidence="11">
    <location>
        <begin position="225"/>
        <end position="274"/>
    </location>
</feature>
<evidence type="ECO:0000256" key="1">
    <source>
        <dbReference type="ARBA" id="ARBA00022553"/>
    </source>
</evidence>
<dbReference type="Gene3D" id="1.10.10.60">
    <property type="entry name" value="Homeodomain-like"/>
    <property type="match status" value="1"/>
</dbReference>
<proteinExistence type="predicted"/>
<evidence type="ECO:0000256" key="8">
    <source>
        <dbReference type="PROSITE-ProRule" id="PRU00169"/>
    </source>
</evidence>
<dbReference type="OMA" id="MEDEMKP"/>
<dbReference type="Gene3D" id="3.40.50.2300">
    <property type="match status" value="1"/>
</dbReference>
<feature type="region of interest" description="Disordered" evidence="9">
    <location>
        <begin position="198"/>
        <end position="220"/>
    </location>
</feature>
<keyword evidence="2" id="KW-0902">Two-component regulatory system</keyword>
<sequence length="534" mass="58125">MEDELLAFFPNGIRALLVDDNTTFVNSARTMLNLLRFKVATCKTPTAALRFLSKNQKDIIDVVLIDGHRVSTCGFDLHAIVERDLHIPVIYYMSLEDPIPTSGDETLSRMVQAATYIINKPLDASKLGSLWRAIAYRRLAWNARKVNGHNGHGKGKPVSHSLVGDKGRSLSSFPPGSSADDGDDDNEIESRAHFKLVRVHTETKKQTHDPHGEGSSKTHKHHIVWSPLLKERFKCAVEDMGIGHPSKILEHMNVKGLKRHHVASHLQKYRAKLQMKNDMCNTSNSCLRSGDRPPQATHIIQTAHQPQTSSVDRASNISAVPFAGGTDAPVPASWPSSSQQQAVKDVFNDIAPVGVLTKGPPSSSYNPNTFPQVFFGPFSYQGPSLQASNTPPVNYAGDHVTAASQYRTGSLVPESFDAEIEAFFGSTEPTMEASENGAAAAAGTFVPPGQADAVASAEEDIAMVAEMMTAPSDVALAMGSYEATALNTDEQFMFPLEALRGLDVPMDINNNRVTDDGAITWLNGEADVQDYDFF</sequence>
<dbReference type="InterPro" id="IPR011006">
    <property type="entry name" value="CheY-like_superfamily"/>
</dbReference>
<keyword evidence="7" id="KW-0539">Nucleus</keyword>
<reference evidence="12 13" key="1">
    <citation type="submission" date="2017-09" db="EMBL/GenBank/DDBJ databases">
        <authorList>
            <consortium name="International Durum Wheat Genome Sequencing Consortium (IDWGSC)"/>
            <person name="Milanesi L."/>
        </authorList>
    </citation>
    <scope>NUCLEOTIDE SEQUENCE [LARGE SCALE GENOMIC DNA]</scope>
    <source>
        <strain evidence="13">cv. Svevo</strain>
    </source>
</reference>
<keyword evidence="5" id="KW-0010">Activator</keyword>
<dbReference type="InterPro" id="IPR006447">
    <property type="entry name" value="Myb_dom_plants"/>
</dbReference>
<feature type="compositionally biased region" description="Basic and acidic residues" evidence="9">
    <location>
        <begin position="199"/>
        <end position="216"/>
    </location>
</feature>
<name>A0A9R0Y9H8_TRITD</name>
<keyword evidence="13" id="KW-1185">Reference proteome</keyword>
<dbReference type="SUPFAM" id="SSF46689">
    <property type="entry name" value="Homeodomain-like"/>
    <property type="match status" value="1"/>
</dbReference>
<dbReference type="Pfam" id="PF00249">
    <property type="entry name" value="Myb_DNA-binding"/>
    <property type="match status" value="1"/>
</dbReference>
<evidence type="ECO:0000256" key="7">
    <source>
        <dbReference type="ARBA" id="ARBA00023242"/>
    </source>
</evidence>
<feature type="modified residue" description="4-aspartylphosphate" evidence="8">
    <location>
        <position position="66"/>
    </location>
</feature>
<dbReference type="PANTHER" id="PTHR43874:SF123">
    <property type="entry name" value="TWO-COMPONENT RESPONSE REGULATOR ARR14"/>
    <property type="match status" value="1"/>
</dbReference>
<dbReference type="GO" id="GO:0003677">
    <property type="term" value="F:DNA binding"/>
    <property type="evidence" value="ECO:0007669"/>
    <property type="project" value="UniProtKB-KW"/>
</dbReference>
<organism evidence="12 13">
    <name type="scientific">Triticum turgidum subsp. durum</name>
    <name type="common">Durum wheat</name>
    <name type="synonym">Triticum durum</name>
    <dbReference type="NCBI Taxonomy" id="4567"/>
    <lineage>
        <taxon>Eukaryota</taxon>
        <taxon>Viridiplantae</taxon>
        <taxon>Streptophyta</taxon>
        <taxon>Embryophyta</taxon>
        <taxon>Tracheophyta</taxon>
        <taxon>Spermatophyta</taxon>
        <taxon>Magnoliopsida</taxon>
        <taxon>Liliopsida</taxon>
        <taxon>Poales</taxon>
        <taxon>Poaceae</taxon>
        <taxon>BOP clade</taxon>
        <taxon>Pooideae</taxon>
        <taxon>Triticodae</taxon>
        <taxon>Triticeae</taxon>
        <taxon>Triticinae</taxon>
        <taxon>Triticum</taxon>
    </lineage>
</organism>
<evidence type="ECO:0000256" key="9">
    <source>
        <dbReference type="SAM" id="MobiDB-lite"/>
    </source>
</evidence>
<feature type="domain" description="Response regulatory" evidence="10">
    <location>
        <begin position="14"/>
        <end position="135"/>
    </location>
</feature>
<evidence type="ECO:0000256" key="6">
    <source>
        <dbReference type="ARBA" id="ARBA00023163"/>
    </source>
</evidence>
<evidence type="ECO:0000256" key="3">
    <source>
        <dbReference type="ARBA" id="ARBA00023015"/>
    </source>
</evidence>
<gene>
    <name evidence="12" type="ORF">TRITD_6Av1G212310</name>
</gene>
<evidence type="ECO:0000256" key="2">
    <source>
        <dbReference type="ARBA" id="ARBA00023012"/>
    </source>
</evidence>
<dbReference type="NCBIfam" id="TIGR01557">
    <property type="entry name" value="myb_SHAQKYF"/>
    <property type="match status" value="1"/>
</dbReference>
<evidence type="ECO:0000313" key="13">
    <source>
        <dbReference type="Proteomes" id="UP000324705"/>
    </source>
</evidence>
<protein>
    <recommendedName>
        <fullName evidence="14">Two-component response regulator</fullName>
    </recommendedName>
</protein>
<dbReference type="InterPro" id="IPR001005">
    <property type="entry name" value="SANT/Myb"/>
</dbReference>
<dbReference type="EMBL" id="LT934121">
    <property type="protein sequence ID" value="VAI50782.1"/>
    <property type="molecule type" value="Genomic_DNA"/>
</dbReference>
<dbReference type="PROSITE" id="PS51294">
    <property type="entry name" value="HTH_MYB"/>
    <property type="match status" value="1"/>
</dbReference>
<evidence type="ECO:0000259" key="10">
    <source>
        <dbReference type="PROSITE" id="PS50110"/>
    </source>
</evidence>
<dbReference type="PROSITE" id="PS50110">
    <property type="entry name" value="RESPONSE_REGULATORY"/>
    <property type="match status" value="1"/>
</dbReference>
<dbReference type="InterPro" id="IPR009057">
    <property type="entry name" value="Homeodomain-like_sf"/>
</dbReference>
<evidence type="ECO:0000259" key="11">
    <source>
        <dbReference type="PROSITE" id="PS51294"/>
    </source>
</evidence>
<dbReference type="InterPro" id="IPR045279">
    <property type="entry name" value="ARR-like"/>
</dbReference>
<dbReference type="AlphaFoldDB" id="A0A9R0Y9H8"/>
<dbReference type="PANTHER" id="PTHR43874">
    <property type="entry name" value="TWO-COMPONENT RESPONSE REGULATOR"/>
    <property type="match status" value="1"/>
</dbReference>
<dbReference type="GO" id="GO:0009736">
    <property type="term" value="P:cytokinin-activated signaling pathway"/>
    <property type="evidence" value="ECO:0007669"/>
    <property type="project" value="InterPro"/>
</dbReference>